<evidence type="ECO:0000313" key="4">
    <source>
        <dbReference type="Proteomes" id="UP000323257"/>
    </source>
</evidence>
<sequence length="193" mass="21808">MNQPWLYIVLLGGVIIVIGMMMPRKTQEPESSGEESVHGMEAALEQFMENMEEENRQMVELIAKSRKEAQANAKSYDERIKQLEMRCAELEHQLSKQTLSAAPIPYPYITDKLTYAEHAALHQTPPPAAEAIVEPDPVEPEEDTSIKGRYPELFDLYQSGKSVETISKKLGMNKGEVQLILQLSKQEEVAPHE</sequence>
<dbReference type="OrthoDB" id="1682562at2"/>
<keyword evidence="2" id="KW-0472">Membrane</keyword>
<name>A0A5S5CHC5_9BACL</name>
<keyword evidence="2" id="KW-1133">Transmembrane helix</keyword>
<organism evidence="3 4">
    <name type="scientific">Paenibacillus methanolicus</name>
    <dbReference type="NCBI Taxonomy" id="582686"/>
    <lineage>
        <taxon>Bacteria</taxon>
        <taxon>Bacillati</taxon>
        <taxon>Bacillota</taxon>
        <taxon>Bacilli</taxon>
        <taxon>Bacillales</taxon>
        <taxon>Paenibacillaceae</taxon>
        <taxon>Paenibacillus</taxon>
    </lineage>
</organism>
<keyword evidence="2" id="KW-0812">Transmembrane</keyword>
<dbReference type="EMBL" id="VNHS01000002">
    <property type="protein sequence ID" value="TYP77626.1"/>
    <property type="molecule type" value="Genomic_DNA"/>
</dbReference>
<reference evidence="3 4" key="1">
    <citation type="submission" date="2019-07" db="EMBL/GenBank/DDBJ databases">
        <title>Genomic Encyclopedia of Type Strains, Phase III (KMG-III): the genomes of soil and plant-associated and newly described type strains.</title>
        <authorList>
            <person name="Whitman W."/>
        </authorList>
    </citation>
    <scope>NUCLEOTIDE SEQUENCE [LARGE SCALE GENOMIC DNA]</scope>
    <source>
        <strain evidence="3 4">BL24</strain>
    </source>
</reference>
<evidence type="ECO:0000256" key="2">
    <source>
        <dbReference type="SAM" id="Phobius"/>
    </source>
</evidence>
<comment type="caution">
    <text evidence="3">The sequence shown here is derived from an EMBL/GenBank/DDBJ whole genome shotgun (WGS) entry which is preliminary data.</text>
</comment>
<dbReference type="Proteomes" id="UP000323257">
    <property type="component" value="Unassembled WGS sequence"/>
</dbReference>
<keyword evidence="1" id="KW-0175">Coiled coil</keyword>
<gene>
    <name evidence="3" type="ORF">BCM02_102187</name>
</gene>
<accession>A0A5S5CHC5</accession>
<evidence type="ECO:0000313" key="3">
    <source>
        <dbReference type="EMBL" id="TYP77626.1"/>
    </source>
</evidence>
<dbReference type="RefSeq" id="WP_148928127.1">
    <property type="nucleotide sequence ID" value="NZ_VNHS01000002.1"/>
</dbReference>
<dbReference type="AlphaFoldDB" id="A0A5S5CHC5"/>
<keyword evidence="4" id="KW-1185">Reference proteome</keyword>
<evidence type="ECO:0000256" key="1">
    <source>
        <dbReference type="SAM" id="Coils"/>
    </source>
</evidence>
<proteinExistence type="predicted"/>
<feature type="transmembrane region" description="Helical" evidence="2">
    <location>
        <begin position="6"/>
        <end position="22"/>
    </location>
</feature>
<protein>
    <submittedName>
        <fullName evidence="3">Uncharacterized protein</fullName>
    </submittedName>
</protein>
<feature type="coiled-coil region" evidence="1">
    <location>
        <begin position="37"/>
        <end position="100"/>
    </location>
</feature>